<organism evidence="1 2">
    <name type="scientific">Dothidotthia symphoricarpi CBS 119687</name>
    <dbReference type="NCBI Taxonomy" id="1392245"/>
    <lineage>
        <taxon>Eukaryota</taxon>
        <taxon>Fungi</taxon>
        <taxon>Dikarya</taxon>
        <taxon>Ascomycota</taxon>
        <taxon>Pezizomycotina</taxon>
        <taxon>Dothideomycetes</taxon>
        <taxon>Pleosporomycetidae</taxon>
        <taxon>Pleosporales</taxon>
        <taxon>Dothidotthiaceae</taxon>
        <taxon>Dothidotthia</taxon>
    </lineage>
</organism>
<sequence length="127" mass="14299">MSPDYSRTTEQVYTDLAELYLRKNNNLDVLGFVVHPAPDSAQMQGSAPVVNGSKLLVQCYRVDEISRLSLICEQVNAEMLRSWMVDTLGNNYPYTGETYEEAFSTSVVADIRYDPLGKCYSRGGRMI</sequence>
<name>A0A6A6A1U3_9PLEO</name>
<dbReference type="AlphaFoldDB" id="A0A6A6A1U3"/>
<gene>
    <name evidence="1" type="ORF">P153DRAFT_255487</name>
</gene>
<proteinExistence type="predicted"/>
<protein>
    <submittedName>
        <fullName evidence="1">Uncharacterized protein</fullName>
    </submittedName>
</protein>
<dbReference type="RefSeq" id="XP_033519081.1">
    <property type="nucleotide sequence ID" value="XM_033662771.1"/>
</dbReference>
<evidence type="ECO:0000313" key="2">
    <source>
        <dbReference type="Proteomes" id="UP000799771"/>
    </source>
</evidence>
<feature type="non-terminal residue" evidence="1">
    <location>
        <position position="127"/>
    </location>
</feature>
<evidence type="ECO:0000313" key="1">
    <source>
        <dbReference type="EMBL" id="KAF2124688.1"/>
    </source>
</evidence>
<dbReference type="Proteomes" id="UP000799771">
    <property type="component" value="Unassembled WGS sequence"/>
</dbReference>
<keyword evidence="2" id="KW-1185">Reference proteome</keyword>
<dbReference type="GeneID" id="54403203"/>
<dbReference type="EMBL" id="ML977518">
    <property type="protein sequence ID" value="KAF2124688.1"/>
    <property type="molecule type" value="Genomic_DNA"/>
</dbReference>
<reference evidence="1" key="1">
    <citation type="journal article" date="2020" name="Stud. Mycol.">
        <title>101 Dothideomycetes genomes: a test case for predicting lifestyles and emergence of pathogens.</title>
        <authorList>
            <person name="Haridas S."/>
            <person name="Albert R."/>
            <person name="Binder M."/>
            <person name="Bloem J."/>
            <person name="Labutti K."/>
            <person name="Salamov A."/>
            <person name="Andreopoulos B."/>
            <person name="Baker S."/>
            <person name="Barry K."/>
            <person name="Bills G."/>
            <person name="Bluhm B."/>
            <person name="Cannon C."/>
            <person name="Castanera R."/>
            <person name="Culley D."/>
            <person name="Daum C."/>
            <person name="Ezra D."/>
            <person name="Gonzalez J."/>
            <person name="Henrissat B."/>
            <person name="Kuo A."/>
            <person name="Liang C."/>
            <person name="Lipzen A."/>
            <person name="Lutzoni F."/>
            <person name="Magnuson J."/>
            <person name="Mondo S."/>
            <person name="Nolan M."/>
            <person name="Ohm R."/>
            <person name="Pangilinan J."/>
            <person name="Park H.-J."/>
            <person name="Ramirez L."/>
            <person name="Alfaro M."/>
            <person name="Sun H."/>
            <person name="Tritt A."/>
            <person name="Yoshinaga Y."/>
            <person name="Zwiers L.-H."/>
            <person name="Turgeon B."/>
            <person name="Goodwin S."/>
            <person name="Spatafora J."/>
            <person name="Crous P."/>
            <person name="Grigoriev I."/>
        </authorList>
    </citation>
    <scope>NUCLEOTIDE SEQUENCE</scope>
    <source>
        <strain evidence="1">CBS 119687</strain>
    </source>
</reference>
<accession>A0A6A6A1U3</accession>